<feature type="region of interest" description="Disordered" evidence="1">
    <location>
        <begin position="1"/>
        <end position="112"/>
    </location>
</feature>
<feature type="compositionally biased region" description="Basic residues" evidence="1">
    <location>
        <begin position="1"/>
        <end position="13"/>
    </location>
</feature>
<feature type="compositionally biased region" description="Low complexity" evidence="1">
    <location>
        <begin position="49"/>
        <end position="71"/>
    </location>
</feature>
<feature type="compositionally biased region" description="Pro residues" evidence="1">
    <location>
        <begin position="87"/>
        <end position="100"/>
    </location>
</feature>
<gene>
    <name evidence="2" type="ORF">M501DRAFT_986724</name>
</gene>
<evidence type="ECO:0000313" key="3">
    <source>
        <dbReference type="Proteomes" id="UP000799429"/>
    </source>
</evidence>
<evidence type="ECO:0000313" key="2">
    <source>
        <dbReference type="EMBL" id="KAF2836904.1"/>
    </source>
</evidence>
<reference evidence="2" key="1">
    <citation type="journal article" date="2020" name="Stud. Mycol.">
        <title>101 Dothideomycetes genomes: a test case for predicting lifestyles and emergence of pathogens.</title>
        <authorList>
            <person name="Haridas S."/>
            <person name="Albert R."/>
            <person name="Binder M."/>
            <person name="Bloem J."/>
            <person name="Labutti K."/>
            <person name="Salamov A."/>
            <person name="Andreopoulos B."/>
            <person name="Baker S."/>
            <person name="Barry K."/>
            <person name="Bills G."/>
            <person name="Bluhm B."/>
            <person name="Cannon C."/>
            <person name="Castanera R."/>
            <person name="Culley D."/>
            <person name="Daum C."/>
            <person name="Ezra D."/>
            <person name="Gonzalez J."/>
            <person name="Henrissat B."/>
            <person name="Kuo A."/>
            <person name="Liang C."/>
            <person name="Lipzen A."/>
            <person name="Lutzoni F."/>
            <person name="Magnuson J."/>
            <person name="Mondo S."/>
            <person name="Nolan M."/>
            <person name="Ohm R."/>
            <person name="Pangilinan J."/>
            <person name="Park H.-J."/>
            <person name="Ramirez L."/>
            <person name="Alfaro M."/>
            <person name="Sun H."/>
            <person name="Tritt A."/>
            <person name="Yoshinaga Y."/>
            <person name="Zwiers L.-H."/>
            <person name="Turgeon B."/>
            <person name="Goodwin S."/>
            <person name="Spatafora J."/>
            <person name="Crous P."/>
            <person name="Grigoriev I."/>
        </authorList>
    </citation>
    <scope>NUCLEOTIDE SEQUENCE</scope>
    <source>
        <strain evidence="2">CBS 101060</strain>
    </source>
</reference>
<proteinExistence type="predicted"/>
<name>A0A9P4S6B0_9PEZI</name>
<protein>
    <submittedName>
        <fullName evidence="2">Uncharacterized protein</fullName>
    </submittedName>
</protein>
<organism evidence="2 3">
    <name type="scientific">Patellaria atrata CBS 101060</name>
    <dbReference type="NCBI Taxonomy" id="1346257"/>
    <lineage>
        <taxon>Eukaryota</taxon>
        <taxon>Fungi</taxon>
        <taxon>Dikarya</taxon>
        <taxon>Ascomycota</taxon>
        <taxon>Pezizomycotina</taxon>
        <taxon>Dothideomycetes</taxon>
        <taxon>Dothideomycetes incertae sedis</taxon>
        <taxon>Patellariales</taxon>
        <taxon>Patellariaceae</taxon>
        <taxon>Patellaria</taxon>
    </lineage>
</organism>
<dbReference type="Proteomes" id="UP000799429">
    <property type="component" value="Unassembled WGS sequence"/>
</dbReference>
<feature type="compositionally biased region" description="Low complexity" evidence="1">
    <location>
        <begin position="14"/>
        <end position="29"/>
    </location>
</feature>
<accession>A0A9P4S6B0</accession>
<sequence length="112" mass="11383">MPPKPKSKAHTAIKAKQAASSSKAPATSKHTPLQARKQNETQTPADLGPPYSSTTPTTRTPASFTNGTAPPSASPLPASPSLTPLPSSDPLPSPPPPPPQTKSSTSPAQNTT</sequence>
<comment type="caution">
    <text evidence="2">The sequence shown here is derived from an EMBL/GenBank/DDBJ whole genome shotgun (WGS) entry which is preliminary data.</text>
</comment>
<keyword evidence="3" id="KW-1185">Reference proteome</keyword>
<evidence type="ECO:0000256" key="1">
    <source>
        <dbReference type="SAM" id="MobiDB-lite"/>
    </source>
</evidence>
<dbReference type="AlphaFoldDB" id="A0A9P4S6B0"/>
<feature type="compositionally biased region" description="Low complexity" evidence="1">
    <location>
        <begin position="101"/>
        <end position="112"/>
    </location>
</feature>
<dbReference type="EMBL" id="MU006101">
    <property type="protein sequence ID" value="KAF2836904.1"/>
    <property type="molecule type" value="Genomic_DNA"/>
</dbReference>